<feature type="region of interest" description="Disordered" evidence="3">
    <location>
        <begin position="332"/>
        <end position="392"/>
    </location>
</feature>
<dbReference type="InterPro" id="IPR021854">
    <property type="entry name" value="WASH1_WAHD"/>
</dbReference>
<dbReference type="GO" id="GO:0005829">
    <property type="term" value="C:cytosol"/>
    <property type="evidence" value="ECO:0007669"/>
    <property type="project" value="GOC"/>
</dbReference>
<keyword evidence="6" id="KW-1185">Reference proteome</keyword>
<keyword evidence="2" id="KW-0009">Actin-binding</keyword>
<dbReference type="GO" id="GO:0042147">
    <property type="term" value="P:retrograde transport, endosome to Golgi"/>
    <property type="evidence" value="ECO:0007669"/>
    <property type="project" value="TreeGrafter"/>
</dbReference>
<dbReference type="GO" id="GO:0034314">
    <property type="term" value="P:Arp2/3 complex-mediated actin nucleation"/>
    <property type="evidence" value="ECO:0007669"/>
    <property type="project" value="InterPro"/>
</dbReference>
<evidence type="ECO:0000256" key="2">
    <source>
        <dbReference type="ARBA" id="ARBA00023203"/>
    </source>
</evidence>
<dbReference type="Pfam" id="PF11945">
    <property type="entry name" value="WASH_WAHD"/>
    <property type="match status" value="1"/>
</dbReference>
<dbReference type="GO" id="GO:0043015">
    <property type="term" value="F:gamma-tubulin binding"/>
    <property type="evidence" value="ECO:0007669"/>
    <property type="project" value="TreeGrafter"/>
</dbReference>
<feature type="compositionally biased region" description="Basic and acidic residues" evidence="3">
    <location>
        <begin position="474"/>
        <end position="490"/>
    </location>
</feature>
<name>A0AAX4PEJ8_9CHLO</name>
<dbReference type="PROSITE" id="PS51082">
    <property type="entry name" value="WH2"/>
    <property type="match status" value="1"/>
</dbReference>
<dbReference type="Proteomes" id="UP001472866">
    <property type="component" value="Chromosome 09"/>
</dbReference>
<evidence type="ECO:0000313" key="6">
    <source>
        <dbReference type="Proteomes" id="UP001472866"/>
    </source>
</evidence>
<dbReference type="GO" id="GO:0003779">
    <property type="term" value="F:actin binding"/>
    <property type="evidence" value="ECO:0007669"/>
    <property type="project" value="UniProtKB-KW"/>
</dbReference>
<dbReference type="GO" id="GO:0043014">
    <property type="term" value="F:alpha-tubulin binding"/>
    <property type="evidence" value="ECO:0007669"/>
    <property type="project" value="InterPro"/>
</dbReference>
<dbReference type="InterPro" id="IPR003124">
    <property type="entry name" value="WH2_dom"/>
</dbReference>
<evidence type="ECO:0000313" key="5">
    <source>
        <dbReference type="EMBL" id="WZN64344.1"/>
    </source>
</evidence>
<dbReference type="GO" id="GO:0005769">
    <property type="term" value="C:early endosome"/>
    <property type="evidence" value="ECO:0007669"/>
    <property type="project" value="InterPro"/>
</dbReference>
<protein>
    <submittedName>
        <fullName evidence="5">WASH complex subunit</fullName>
    </submittedName>
</protein>
<dbReference type="GO" id="GO:0071203">
    <property type="term" value="C:WASH complex"/>
    <property type="evidence" value="ECO:0007669"/>
    <property type="project" value="InterPro"/>
</dbReference>
<feature type="region of interest" description="Disordered" evidence="3">
    <location>
        <begin position="404"/>
        <end position="525"/>
    </location>
</feature>
<dbReference type="GO" id="GO:0006887">
    <property type="term" value="P:exocytosis"/>
    <property type="evidence" value="ECO:0007669"/>
    <property type="project" value="TreeGrafter"/>
</dbReference>
<feature type="domain" description="WH2" evidence="4">
    <location>
        <begin position="389"/>
        <end position="408"/>
    </location>
</feature>
<evidence type="ECO:0000259" key="4">
    <source>
        <dbReference type="PROSITE" id="PS51082"/>
    </source>
</evidence>
<sequence>MEVSVVGHNKSPIDTYACILDSLRELERASSDAFDRVEAAASNRFASIGEIETRMAGVKARIESIAQSRKAIKVESSSQYPVGPGDFKSFDSIFENPFARCRRRQDQVSIYAEKEETGRSCALSSPGGGEGPNLAGGWRIKGEDTRELFHFFASYAANKSRGDVEGDTQSQKKFGKVPKSLYSVDGMLLYGTDRNVFRMRGEDLVQDDNLNASDLEDDDEDSGLLAGGLLPNLEIGDAPHTMLSNASKLASVQSVEFGFRPTLNDVPTLDLPSMLPDLDSIADNVQFHLPTDITAEGIAPSASLVNSLPEVASGADSQGGAQGCGATVTEAQQNAAGGAQVPPPPPPPPPSSGAAPPPPPPPPAAPAAAPPPPPPAAAAPAKPAAAGEGRGALLDAIRKASVVNLKKVGEKGSGGGRRRPHAPEGRPEGLDGPPLRYAGRHQGGSPAAAAEVQGPPAVCEASPGARRGRRRHDVRPEEAAQPQEEHRAWKADGPPGQKVHRGGGGRGGGGGGRGGGQDSRAQGLDRVPGVQRRVGHGRLRLVGRLTEGERIVGDDEMGARPNSKRSQQTIFLTPKKQIEIFTPHCCLHSGCSAAASEVLAWLFDCALVSSPPSPPSSLSAPSSPSSSE</sequence>
<comment type="similarity">
    <text evidence="1">Belongs to the WASH1 family.</text>
</comment>
<proteinExistence type="inferred from homology"/>
<reference evidence="5 6" key="1">
    <citation type="submission" date="2024-03" db="EMBL/GenBank/DDBJ databases">
        <title>Complete genome sequence of the green alga Chloropicon roscoffensis RCC1871.</title>
        <authorList>
            <person name="Lemieux C."/>
            <person name="Pombert J.-F."/>
            <person name="Otis C."/>
            <person name="Turmel M."/>
        </authorList>
    </citation>
    <scope>NUCLEOTIDE SEQUENCE [LARGE SCALE GENOMIC DNA]</scope>
    <source>
        <strain evidence="5 6">RCC1871</strain>
    </source>
</reference>
<gene>
    <name evidence="5" type="ORF">HKI87_09g59000</name>
</gene>
<feature type="compositionally biased region" description="Low complexity" evidence="3">
    <location>
        <begin position="378"/>
        <end position="387"/>
    </location>
</feature>
<organism evidence="5 6">
    <name type="scientific">Chloropicon roscoffensis</name>
    <dbReference type="NCBI Taxonomy" id="1461544"/>
    <lineage>
        <taxon>Eukaryota</taxon>
        <taxon>Viridiplantae</taxon>
        <taxon>Chlorophyta</taxon>
        <taxon>Chloropicophyceae</taxon>
        <taxon>Chloropicales</taxon>
        <taxon>Chloropicaceae</taxon>
        <taxon>Chloropicon</taxon>
    </lineage>
</organism>
<dbReference type="InterPro" id="IPR028290">
    <property type="entry name" value="WASH1"/>
</dbReference>
<dbReference type="GO" id="GO:0055037">
    <property type="term" value="C:recycling endosome"/>
    <property type="evidence" value="ECO:0007669"/>
    <property type="project" value="TreeGrafter"/>
</dbReference>
<evidence type="ECO:0000256" key="1">
    <source>
        <dbReference type="ARBA" id="ARBA00005602"/>
    </source>
</evidence>
<dbReference type="PANTHER" id="PTHR23331">
    <property type="entry name" value="CXYORF1"/>
    <property type="match status" value="1"/>
</dbReference>
<dbReference type="GO" id="GO:0032456">
    <property type="term" value="P:endocytic recycling"/>
    <property type="evidence" value="ECO:0007669"/>
    <property type="project" value="TreeGrafter"/>
</dbReference>
<dbReference type="PRINTS" id="PR00049">
    <property type="entry name" value="WILMSTUMOUR"/>
</dbReference>
<dbReference type="PANTHER" id="PTHR23331:SF1">
    <property type="entry name" value="WASH COMPLEX SUBUNIT 1"/>
    <property type="match status" value="1"/>
</dbReference>
<dbReference type="AlphaFoldDB" id="A0AAX4PEJ8"/>
<accession>A0AAX4PEJ8</accession>
<evidence type="ECO:0000256" key="3">
    <source>
        <dbReference type="SAM" id="MobiDB-lite"/>
    </source>
</evidence>
<dbReference type="EMBL" id="CP151509">
    <property type="protein sequence ID" value="WZN64344.1"/>
    <property type="molecule type" value="Genomic_DNA"/>
</dbReference>
<feature type="compositionally biased region" description="Gly residues" evidence="3">
    <location>
        <begin position="504"/>
        <end position="517"/>
    </location>
</feature>
<feature type="compositionally biased region" description="Pro residues" evidence="3">
    <location>
        <begin position="341"/>
        <end position="377"/>
    </location>
</feature>